<dbReference type="EMBL" id="CM047946">
    <property type="protein sequence ID" value="KAI9897378.1"/>
    <property type="molecule type" value="Genomic_DNA"/>
</dbReference>
<proteinExistence type="predicted"/>
<gene>
    <name evidence="1" type="ORF">N3K66_007234</name>
</gene>
<accession>A0ACC0UTE2</accession>
<keyword evidence="2" id="KW-1185">Reference proteome</keyword>
<evidence type="ECO:0000313" key="2">
    <source>
        <dbReference type="Proteomes" id="UP001163324"/>
    </source>
</evidence>
<dbReference type="Proteomes" id="UP001163324">
    <property type="component" value="Chromosome 7"/>
</dbReference>
<organism evidence="1 2">
    <name type="scientific">Trichothecium roseum</name>
    <dbReference type="NCBI Taxonomy" id="47278"/>
    <lineage>
        <taxon>Eukaryota</taxon>
        <taxon>Fungi</taxon>
        <taxon>Dikarya</taxon>
        <taxon>Ascomycota</taxon>
        <taxon>Pezizomycotina</taxon>
        <taxon>Sordariomycetes</taxon>
        <taxon>Hypocreomycetidae</taxon>
        <taxon>Hypocreales</taxon>
        <taxon>Hypocreales incertae sedis</taxon>
        <taxon>Trichothecium</taxon>
    </lineage>
</organism>
<reference evidence="1" key="1">
    <citation type="submission" date="2022-10" db="EMBL/GenBank/DDBJ databases">
        <title>Complete Genome of Trichothecium roseum strain YXFP-22015, a Plant Pathogen Isolated from Citrus.</title>
        <authorList>
            <person name="Wang Y."/>
            <person name="Zhu L."/>
        </authorList>
    </citation>
    <scope>NUCLEOTIDE SEQUENCE</scope>
    <source>
        <strain evidence="1">YXFP-22015</strain>
    </source>
</reference>
<protein>
    <submittedName>
        <fullName evidence="1">Uncharacterized protein</fullName>
    </submittedName>
</protein>
<sequence>MAVVLLPTTLWHNDMVVGVTWGLTAICIILVALRFYVRVTIRQLSSDDWTMLLAVIIQIVYQVLITLFCARPPPGVSRDSILNEVIVYGLWSILPAILVAIVARISAAIFLIRTFGVKTWFKWYLIVLTVVQTAAAIVALILNFGRVVPIEGLWDREKLVKENWGADLYKYPGVICSTLFAISDLTYVLFPTMIIWKLKMPRARRLALCSIMALSLVTMVAAILKALITLGLHAFTLPFRPNDGFLWSGIEQTLVIIMGTLPTLIPMIAFDNLFMNYVRSVVRQISSLGDGSRRSASTSRNPAATIRSGGGIEQDSARHEAVELNVVSEEQRLTKDYSGREEVVVSEIHLQGSRRRGDCESGRRYSPSCYGNADQASATYSNEDIHNPKEGL</sequence>
<evidence type="ECO:0000313" key="1">
    <source>
        <dbReference type="EMBL" id="KAI9897378.1"/>
    </source>
</evidence>
<name>A0ACC0UTE2_9HYPO</name>
<comment type="caution">
    <text evidence="1">The sequence shown here is derived from an EMBL/GenBank/DDBJ whole genome shotgun (WGS) entry which is preliminary data.</text>
</comment>